<dbReference type="RefSeq" id="WP_158767415.1">
    <property type="nucleotide sequence ID" value="NZ_CP047045.1"/>
</dbReference>
<dbReference type="InterPro" id="IPR003594">
    <property type="entry name" value="HATPase_dom"/>
</dbReference>
<keyword evidence="9" id="KW-0732">Signal</keyword>
<feature type="chain" id="PRO_5026103901" description="histidine kinase" evidence="9">
    <location>
        <begin position="26"/>
        <end position="768"/>
    </location>
</feature>
<feature type="coiled-coil region" evidence="7">
    <location>
        <begin position="498"/>
        <end position="528"/>
    </location>
</feature>
<feature type="domain" description="Histidine kinase" evidence="10">
    <location>
        <begin position="535"/>
        <end position="757"/>
    </location>
</feature>
<gene>
    <name evidence="11" type="primary">luxQ_6</name>
    <name evidence="11" type="ORF">DSM104635_03497</name>
</gene>
<evidence type="ECO:0000256" key="3">
    <source>
        <dbReference type="ARBA" id="ARBA00022553"/>
    </source>
</evidence>
<dbReference type="PANTHER" id="PTHR43711:SF26">
    <property type="entry name" value="SENSOR HISTIDINE KINASE RCSC"/>
    <property type="match status" value="1"/>
</dbReference>
<keyword evidence="12" id="KW-1185">Reference proteome</keyword>
<dbReference type="PANTHER" id="PTHR43711">
    <property type="entry name" value="TWO-COMPONENT HISTIDINE KINASE"/>
    <property type="match status" value="1"/>
</dbReference>
<dbReference type="InterPro" id="IPR003661">
    <property type="entry name" value="HisK_dim/P_dom"/>
</dbReference>
<evidence type="ECO:0000256" key="5">
    <source>
        <dbReference type="ARBA" id="ARBA00022777"/>
    </source>
</evidence>
<dbReference type="PRINTS" id="PR00344">
    <property type="entry name" value="BCTRLSENSOR"/>
</dbReference>
<dbReference type="CDD" id="cd16922">
    <property type="entry name" value="HATPase_EvgS-ArcB-TorS-like"/>
    <property type="match status" value="1"/>
</dbReference>
<dbReference type="Pfam" id="PF00512">
    <property type="entry name" value="HisKA"/>
    <property type="match status" value="1"/>
</dbReference>
<keyword evidence="5 11" id="KW-0418">Kinase</keyword>
<evidence type="ECO:0000256" key="8">
    <source>
        <dbReference type="SAM" id="Phobius"/>
    </source>
</evidence>
<dbReference type="SUPFAM" id="SSF55874">
    <property type="entry name" value="ATPase domain of HSP90 chaperone/DNA topoisomerase II/histidine kinase"/>
    <property type="match status" value="1"/>
</dbReference>
<dbReference type="InterPro" id="IPR005467">
    <property type="entry name" value="His_kinase_dom"/>
</dbReference>
<evidence type="ECO:0000313" key="12">
    <source>
        <dbReference type="Proteomes" id="UP000431269"/>
    </source>
</evidence>
<evidence type="ECO:0000256" key="6">
    <source>
        <dbReference type="ARBA" id="ARBA00023012"/>
    </source>
</evidence>
<dbReference type="FunFam" id="3.30.565.10:FF:000010">
    <property type="entry name" value="Sensor histidine kinase RcsC"/>
    <property type="match status" value="1"/>
</dbReference>
<evidence type="ECO:0000259" key="10">
    <source>
        <dbReference type="PROSITE" id="PS50109"/>
    </source>
</evidence>
<dbReference type="Gene3D" id="1.10.287.130">
    <property type="match status" value="1"/>
</dbReference>
<reference evidence="12" key="1">
    <citation type="submission" date="2019-12" db="EMBL/GenBank/DDBJ databases">
        <title>Complete genome of Terracaulis silvestris 0127_4.</title>
        <authorList>
            <person name="Vieira S."/>
            <person name="Riedel T."/>
            <person name="Sproer C."/>
            <person name="Pascual J."/>
            <person name="Boedeker C."/>
            <person name="Overmann J."/>
        </authorList>
    </citation>
    <scope>NUCLEOTIDE SEQUENCE [LARGE SCALE GENOMIC DNA]</scope>
    <source>
        <strain evidence="12">0127_4</strain>
    </source>
</reference>
<dbReference type="PROSITE" id="PS50109">
    <property type="entry name" value="HIS_KIN"/>
    <property type="match status" value="1"/>
</dbReference>
<evidence type="ECO:0000313" key="11">
    <source>
        <dbReference type="EMBL" id="QGZ96636.1"/>
    </source>
</evidence>
<dbReference type="InterPro" id="IPR050736">
    <property type="entry name" value="Sensor_HK_Regulatory"/>
</dbReference>
<keyword evidence="8" id="KW-0472">Membrane</keyword>
<dbReference type="KEGG" id="tsv:DSM104635_03497"/>
<dbReference type="Proteomes" id="UP000431269">
    <property type="component" value="Chromosome"/>
</dbReference>
<name>A0A6I6MT69_9CAUL</name>
<evidence type="ECO:0000256" key="9">
    <source>
        <dbReference type="SAM" id="SignalP"/>
    </source>
</evidence>
<keyword evidence="7" id="KW-0175">Coiled coil</keyword>
<dbReference type="EC" id="2.7.13.3" evidence="2"/>
<dbReference type="InterPro" id="IPR036097">
    <property type="entry name" value="HisK_dim/P_sf"/>
</dbReference>
<dbReference type="SUPFAM" id="SSF48452">
    <property type="entry name" value="TPR-like"/>
    <property type="match status" value="1"/>
</dbReference>
<dbReference type="SUPFAM" id="SSF47384">
    <property type="entry name" value="Homodimeric domain of signal transducing histidine kinase"/>
    <property type="match status" value="1"/>
</dbReference>
<evidence type="ECO:0000256" key="2">
    <source>
        <dbReference type="ARBA" id="ARBA00012438"/>
    </source>
</evidence>
<evidence type="ECO:0000256" key="4">
    <source>
        <dbReference type="ARBA" id="ARBA00022679"/>
    </source>
</evidence>
<dbReference type="SMART" id="SM00388">
    <property type="entry name" value="HisKA"/>
    <property type="match status" value="1"/>
</dbReference>
<dbReference type="InterPro" id="IPR036890">
    <property type="entry name" value="HATPase_C_sf"/>
</dbReference>
<organism evidence="11 12">
    <name type="scientific">Terricaulis silvestris</name>
    <dbReference type="NCBI Taxonomy" id="2686094"/>
    <lineage>
        <taxon>Bacteria</taxon>
        <taxon>Pseudomonadati</taxon>
        <taxon>Pseudomonadota</taxon>
        <taxon>Alphaproteobacteria</taxon>
        <taxon>Caulobacterales</taxon>
        <taxon>Caulobacteraceae</taxon>
        <taxon>Terricaulis</taxon>
    </lineage>
</organism>
<protein>
    <recommendedName>
        <fullName evidence="2">histidine kinase</fullName>
        <ecNumber evidence="2">2.7.13.3</ecNumber>
    </recommendedName>
</protein>
<keyword evidence="6" id="KW-0902">Two-component regulatory system</keyword>
<dbReference type="GO" id="GO:0000155">
    <property type="term" value="F:phosphorelay sensor kinase activity"/>
    <property type="evidence" value="ECO:0007669"/>
    <property type="project" value="InterPro"/>
</dbReference>
<dbReference type="Gene3D" id="1.25.40.10">
    <property type="entry name" value="Tetratricopeptide repeat domain"/>
    <property type="match status" value="1"/>
</dbReference>
<evidence type="ECO:0000256" key="7">
    <source>
        <dbReference type="SAM" id="Coils"/>
    </source>
</evidence>
<keyword evidence="8" id="KW-1133">Transmembrane helix</keyword>
<dbReference type="InterPro" id="IPR011990">
    <property type="entry name" value="TPR-like_helical_dom_sf"/>
</dbReference>
<feature type="coiled-coil region" evidence="7">
    <location>
        <begin position="392"/>
        <end position="419"/>
    </location>
</feature>
<dbReference type="CDD" id="cd00082">
    <property type="entry name" value="HisKA"/>
    <property type="match status" value="1"/>
</dbReference>
<proteinExistence type="predicted"/>
<dbReference type="InterPro" id="IPR004358">
    <property type="entry name" value="Sig_transdc_His_kin-like_C"/>
</dbReference>
<accession>A0A6I6MT69</accession>
<dbReference type="Gene3D" id="3.30.565.10">
    <property type="entry name" value="Histidine kinase-like ATPase, C-terminal domain"/>
    <property type="match status" value="1"/>
</dbReference>
<keyword evidence="4 11" id="KW-0808">Transferase</keyword>
<dbReference type="AlphaFoldDB" id="A0A6I6MT69"/>
<feature type="signal peptide" evidence="9">
    <location>
        <begin position="1"/>
        <end position="25"/>
    </location>
</feature>
<dbReference type="Pfam" id="PF02518">
    <property type="entry name" value="HATPase_c"/>
    <property type="match status" value="1"/>
</dbReference>
<feature type="transmembrane region" description="Helical" evidence="8">
    <location>
        <begin position="430"/>
        <end position="452"/>
    </location>
</feature>
<comment type="catalytic activity">
    <reaction evidence="1">
        <text>ATP + protein L-histidine = ADP + protein N-phospho-L-histidine.</text>
        <dbReference type="EC" id="2.7.13.3"/>
    </reaction>
</comment>
<keyword evidence="8" id="KW-0812">Transmembrane</keyword>
<keyword evidence="3" id="KW-0597">Phosphoprotein</keyword>
<evidence type="ECO:0000256" key="1">
    <source>
        <dbReference type="ARBA" id="ARBA00000085"/>
    </source>
</evidence>
<dbReference type="EMBL" id="CP047045">
    <property type="protein sequence ID" value="QGZ96636.1"/>
    <property type="molecule type" value="Genomic_DNA"/>
</dbReference>
<dbReference type="SMART" id="SM00387">
    <property type="entry name" value="HATPase_c"/>
    <property type="match status" value="1"/>
</dbReference>
<sequence length="768" mass="83228">MRALGIRALVASACAIAAFSSTAFAQQAPETPQQPPEWVVRGEALARRIDAENLLITPENRHSREADARRLSGEARLQVLYDLAADDYVASDVEASRSSMAMLESEARAQNNARFTAMSNILRAYGPALDGDYVASRQNLEQALRNVQDPFVRAAGSRLLAYSFTDLGLFGNSLEAARAGLVHLPDSPATTTLRSGLHDAMAYNAVRVGDYETALQHLERTVELDTSVGRPVDGAVIVNNLAGMFALAGSTEEALRLVTIHESLVQRTGQPNLQFFGYLICARVNFIARHYEDAVRCSNSGRAMAEAPPEYMPRLLVHRVHALARLNRGTEARTALQELRAIAAERGDPGLTERLDIIEPEVLAAEGRYEEAFTMLRDAHESAETNLMSRFNNGVRELRATMESEVADAEQRAQSESMRSELQARTLEKMTLATLLAGACLIGLGAVAVLIYRSRRNMLRAVGRAEEILARRGQPVMEAANDTPTKKVGPTQRLRTILDEIEHRDVELKRAFEELEKARVAAEQASIAKSQFLATMSHELRTPLNAIIGYGEMLKENAEDRGDEQDGADLMRIHGAAHRLLALINDVLDLSKIEAGGTDVSLEPVDLDALLHEAAETVRPAAAANGAEIVVETPAPLGVVETDGFKLSQCLLNLASNAAKFTRDGQIKLSGRRESEAGAEWLVFDVIDTGIGISPEALGRLFQPFVQADASTTRAYGGTGLGLAITRRLARMLGGDVTVVSVVGQGSTFTLRVPALALAEQDQARSAA</sequence>